<dbReference type="Proteomes" id="UP000004625">
    <property type="component" value="Unassembled WGS sequence"/>
</dbReference>
<proteinExistence type="inferred from homology"/>
<evidence type="ECO:0000259" key="3">
    <source>
        <dbReference type="Pfam" id="PF13304"/>
    </source>
</evidence>
<dbReference type="PATRIC" id="fig|797515.3.peg.1267"/>
<keyword evidence="5" id="KW-1185">Reference proteome</keyword>
<feature type="domain" description="ATPase AAA-type core" evidence="3">
    <location>
        <begin position="2"/>
        <end position="69"/>
    </location>
</feature>
<dbReference type="AlphaFoldDB" id="G9ZNR4"/>
<evidence type="ECO:0000313" key="4">
    <source>
        <dbReference type="EMBL" id="EHL98714.1"/>
    </source>
</evidence>
<dbReference type="PANTHER" id="PTHR43335:SF4">
    <property type="entry name" value="ABC TRANSPORTER, ATP-BINDING PROTEIN"/>
    <property type="match status" value="1"/>
</dbReference>
<dbReference type="InterPro" id="IPR003959">
    <property type="entry name" value="ATPase_AAA_core"/>
</dbReference>
<dbReference type="Gene3D" id="3.40.50.300">
    <property type="entry name" value="P-loop containing nucleotide triphosphate hydrolases"/>
    <property type="match status" value="1"/>
</dbReference>
<evidence type="ECO:0000256" key="1">
    <source>
        <dbReference type="ARBA" id="ARBA00005417"/>
    </source>
</evidence>
<dbReference type="GO" id="GO:0016887">
    <property type="term" value="F:ATP hydrolysis activity"/>
    <property type="evidence" value="ECO:0007669"/>
    <property type="project" value="InterPro"/>
</dbReference>
<dbReference type="eggNOG" id="COG1131">
    <property type="taxonomic scope" value="Bacteria"/>
</dbReference>
<dbReference type="STRING" id="797515.HMPREF9103_01368"/>
<evidence type="ECO:0000256" key="2">
    <source>
        <dbReference type="ARBA" id="ARBA00022448"/>
    </source>
</evidence>
<sequence length="80" mass="8983">MPFQSLSLGMKQRLGIARALMGNKQVLLLDEPQNVLDPLGIRAVRNLLNDPEIRRNKIILLASHNLNEISRIVDKIVSSI</sequence>
<dbReference type="HOGENOM" id="CLU_2585302_0_0_9"/>
<organism evidence="4 5">
    <name type="scientific">Lentilactobacillus parafarraginis F0439</name>
    <dbReference type="NCBI Taxonomy" id="797515"/>
    <lineage>
        <taxon>Bacteria</taxon>
        <taxon>Bacillati</taxon>
        <taxon>Bacillota</taxon>
        <taxon>Bacilli</taxon>
        <taxon>Lactobacillales</taxon>
        <taxon>Lactobacillaceae</taxon>
        <taxon>Lentilactobacillus</taxon>
    </lineage>
</organism>
<comment type="similarity">
    <text evidence="1">Belongs to the ABC transporter superfamily.</text>
</comment>
<evidence type="ECO:0000313" key="5">
    <source>
        <dbReference type="Proteomes" id="UP000004625"/>
    </source>
</evidence>
<dbReference type="GO" id="GO:0005524">
    <property type="term" value="F:ATP binding"/>
    <property type="evidence" value="ECO:0007669"/>
    <property type="project" value="InterPro"/>
</dbReference>
<dbReference type="SUPFAM" id="SSF52540">
    <property type="entry name" value="P-loop containing nucleoside triphosphate hydrolases"/>
    <property type="match status" value="1"/>
</dbReference>
<dbReference type="InterPro" id="IPR027417">
    <property type="entry name" value="P-loop_NTPase"/>
</dbReference>
<dbReference type="PANTHER" id="PTHR43335">
    <property type="entry name" value="ABC TRANSPORTER, ATP-BINDING PROTEIN"/>
    <property type="match status" value="1"/>
</dbReference>
<name>G9ZNR4_9LACO</name>
<dbReference type="EMBL" id="AGEY01000063">
    <property type="protein sequence ID" value="EHL98714.1"/>
    <property type="molecule type" value="Genomic_DNA"/>
</dbReference>
<comment type="caution">
    <text evidence="4">The sequence shown here is derived from an EMBL/GenBank/DDBJ whole genome shotgun (WGS) entry which is preliminary data.</text>
</comment>
<gene>
    <name evidence="4" type="ORF">HMPREF9103_01368</name>
</gene>
<protein>
    <recommendedName>
        <fullName evidence="3">ATPase AAA-type core domain-containing protein</fullName>
    </recommendedName>
</protein>
<keyword evidence="2" id="KW-0813">Transport</keyword>
<accession>G9ZNR4</accession>
<reference evidence="4 5" key="1">
    <citation type="submission" date="2011-09" db="EMBL/GenBank/DDBJ databases">
        <authorList>
            <person name="Weinstock G."/>
            <person name="Sodergren E."/>
            <person name="Clifton S."/>
            <person name="Fulton L."/>
            <person name="Fulton B."/>
            <person name="Courtney L."/>
            <person name="Fronick C."/>
            <person name="Harrison M."/>
            <person name="Strong C."/>
            <person name="Farmer C."/>
            <person name="Delahaunty K."/>
            <person name="Markovic C."/>
            <person name="Hall O."/>
            <person name="Minx P."/>
            <person name="Tomlinson C."/>
            <person name="Mitreva M."/>
            <person name="Hou S."/>
            <person name="Chen J."/>
            <person name="Wollam A."/>
            <person name="Pepin K.H."/>
            <person name="Johnson M."/>
            <person name="Bhonagiri V."/>
            <person name="Zhang X."/>
            <person name="Suruliraj S."/>
            <person name="Warren W."/>
            <person name="Chinwalla A."/>
            <person name="Mardis E.R."/>
            <person name="Wilson R.K."/>
        </authorList>
    </citation>
    <scope>NUCLEOTIDE SEQUENCE [LARGE SCALE GENOMIC DNA]</scope>
    <source>
        <strain evidence="4 5">F0439</strain>
    </source>
</reference>
<dbReference type="Pfam" id="PF13304">
    <property type="entry name" value="AAA_21"/>
    <property type="match status" value="1"/>
</dbReference>